<comment type="similarity">
    <text evidence="2">Belongs to the major facilitator superfamily. Sugar transporter (TC 2.A.1.1) family.</text>
</comment>
<proteinExistence type="inferred from homology"/>
<evidence type="ECO:0000256" key="7">
    <source>
        <dbReference type="SAM" id="Phobius"/>
    </source>
</evidence>
<feature type="transmembrane region" description="Helical" evidence="7">
    <location>
        <begin position="151"/>
        <end position="168"/>
    </location>
</feature>
<keyword evidence="6 7" id="KW-0472">Membrane</keyword>
<sequence length="580" mass="64577">MDLAYKKIICKGNAFAMELLKLAKYYNGGWSIKWEHFNVLRIVLIAAMAGLIYGYDSGINYSYLPTINLEDDLGNTVWGDKKLATSDIKLTEVLASFFPAGILISINCSAACMSITMDRMNWIEFAVWILIYGVILEVIAFNIWILLMARFLVIMGIAGTLFASPIYIAEVSPYMIRGALVSTFYMFVAGGQLLAYLMSIAFSKVPGTWRWMFALEGVLVMVHYRLLNLLPESPKVLFRTDRECAIILLKFLYPYGAENEIQALQHSVKDVDHKKEVFRAGFEGILKPYRNDTAFRRGLIVGIGCLLAQQLVGINMVMHYTPTLLQMAGYDTTKITNSPIIPGFSAFGYLFSIFFVDRLGRRKLLIISIIGIVISLWMLSCAFKNETSMNSSSIGIGKSPLDLNTDFKGSTSFAGATVYMGWHIVPMIKGSNQSSTFHLETDHHGMSYNDSSFLAFSGLQLYTYFYSLGMGIVPWIINSEIYAFKYAIVGTSVALAASLVSNVLTSLLLSVISEALGSSNTFLLLCLVSCIVGVFILLFVPETKGLRMEDIEGMLLDTETCNRSKQAIKDDCENLNDQMC</sequence>
<name>A0A7J6WM52_THATH</name>
<dbReference type="InterPro" id="IPR005828">
    <property type="entry name" value="MFS_sugar_transport-like"/>
</dbReference>
<feature type="transmembrane region" description="Helical" evidence="7">
    <location>
        <begin position="453"/>
        <end position="477"/>
    </location>
</feature>
<dbReference type="GO" id="GO:0016020">
    <property type="term" value="C:membrane"/>
    <property type="evidence" value="ECO:0007669"/>
    <property type="project" value="UniProtKB-SubCell"/>
</dbReference>
<dbReference type="Gene3D" id="1.20.1250.20">
    <property type="entry name" value="MFS general substrate transporter like domains"/>
    <property type="match status" value="1"/>
</dbReference>
<evidence type="ECO:0000256" key="3">
    <source>
        <dbReference type="ARBA" id="ARBA00022448"/>
    </source>
</evidence>
<reference evidence="9 10" key="1">
    <citation type="submission" date="2020-06" db="EMBL/GenBank/DDBJ databases">
        <title>Transcriptomic and genomic resources for Thalictrum thalictroides and T. hernandezii: Facilitating candidate gene discovery in an emerging model plant lineage.</title>
        <authorList>
            <person name="Arias T."/>
            <person name="Riano-Pachon D.M."/>
            <person name="Di Stilio V.S."/>
        </authorList>
    </citation>
    <scope>NUCLEOTIDE SEQUENCE [LARGE SCALE GENOMIC DNA]</scope>
    <source>
        <strain evidence="10">cv. WT478/WT964</strain>
        <tissue evidence="9">Leaves</tissue>
    </source>
</reference>
<dbReference type="Proteomes" id="UP000554482">
    <property type="component" value="Unassembled WGS sequence"/>
</dbReference>
<feature type="transmembrane region" description="Helical" evidence="7">
    <location>
        <begin position="340"/>
        <end position="357"/>
    </location>
</feature>
<dbReference type="PROSITE" id="PS00216">
    <property type="entry name" value="SUGAR_TRANSPORT_1"/>
    <property type="match status" value="1"/>
</dbReference>
<dbReference type="GO" id="GO:0005366">
    <property type="term" value="F:myo-inositol:proton symporter activity"/>
    <property type="evidence" value="ECO:0007669"/>
    <property type="project" value="TreeGrafter"/>
</dbReference>
<comment type="subcellular location">
    <subcellularLocation>
        <location evidence="1">Membrane</location>
        <topology evidence="1">Multi-pass membrane protein</topology>
    </subcellularLocation>
</comment>
<organism evidence="9 10">
    <name type="scientific">Thalictrum thalictroides</name>
    <name type="common">Rue-anemone</name>
    <name type="synonym">Anemone thalictroides</name>
    <dbReference type="NCBI Taxonomy" id="46969"/>
    <lineage>
        <taxon>Eukaryota</taxon>
        <taxon>Viridiplantae</taxon>
        <taxon>Streptophyta</taxon>
        <taxon>Embryophyta</taxon>
        <taxon>Tracheophyta</taxon>
        <taxon>Spermatophyta</taxon>
        <taxon>Magnoliopsida</taxon>
        <taxon>Ranunculales</taxon>
        <taxon>Ranunculaceae</taxon>
        <taxon>Thalictroideae</taxon>
        <taxon>Thalictrum</taxon>
    </lineage>
</organism>
<feature type="transmembrane region" description="Helical" evidence="7">
    <location>
        <begin position="299"/>
        <end position="320"/>
    </location>
</feature>
<dbReference type="InterPro" id="IPR020846">
    <property type="entry name" value="MFS_dom"/>
</dbReference>
<evidence type="ECO:0000256" key="5">
    <source>
        <dbReference type="ARBA" id="ARBA00022989"/>
    </source>
</evidence>
<evidence type="ECO:0000256" key="4">
    <source>
        <dbReference type="ARBA" id="ARBA00022692"/>
    </source>
</evidence>
<protein>
    <submittedName>
        <fullName evidence="9">Inositol transporter</fullName>
    </submittedName>
</protein>
<feature type="transmembrane region" description="Helical" evidence="7">
    <location>
        <begin position="93"/>
        <end position="113"/>
    </location>
</feature>
<dbReference type="PANTHER" id="PTHR48020">
    <property type="entry name" value="PROTON MYO-INOSITOL COTRANSPORTER"/>
    <property type="match status" value="1"/>
</dbReference>
<dbReference type="PRINTS" id="PR00171">
    <property type="entry name" value="SUGRTRNSPORT"/>
</dbReference>
<feature type="transmembrane region" description="Helical" evidence="7">
    <location>
        <begin position="208"/>
        <end position="227"/>
    </location>
</feature>
<dbReference type="OrthoDB" id="6339427at2759"/>
<feature type="transmembrane region" description="Helical" evidence="7">
    <location>
        <begin position="521"/>
        <end position="540"/>
    </location>
</feature>
<feature type="transmembrane region" description="Helical" evidence="7">
    <location>
        <begin position="364"/>
        <end position="383"/>
    </location>
</feature>
<feature type="transmembrane region" description="Helical" evidence="7">
    <location>
        <begin position="180"/>
        <end position="202"/>
    </location>
</feature>
<keyword evidence="5 7" id="KW-1133">Transmembrane helix</keyword>
<evidence type="ECO:0000256" key="2">
    <source>
        <dbReference type="ARBA" id="ARBA00010992"/>
    </source>
</evidence>
<feature type="transmembrane region" description="Helical" evidence="7">
    <location>
        <begin position="125"/>
        <end position="145"/>
    </location>
</feature>
<keyword evidence="10" id="KW-1185">Reference proteome</keyword>
<dbReference type="InterPro" id="IPR036259">
    <property type="entry name" value="MFS_trans_sf"/>
</dbReference>
<dbReference type="InterPro" id="IPR003663">
    <property type="entry name" value="Sugar/inositol_transpt"/>
</dbReference>
<dbReference type="PANTHER" id="PTHR48020:SF24">
    <property type="entry name" value="INOSITOL TRANSPORTER 4"/>
    <property type="match status" value="1"/>
</dbReference>
<keyword evidence="4 7" id="KW-0812">Transmembrane</keyword>
<dbReference type="SUPFAM" id="SSF103473">
    <property type="entry name" value="MFS general substrate transporter"/>
    <property type="match status" value="1"/>
</dbReference>
<evidence type="ECO:0000313" key="10">
    <source>
        <dbReference type="Proteomes" id="UP000554482"/>
    </source>
</evidence>
<evidence type="ECO:0000313" key="9">
    <source>
        <dbReference type="EMBL" id="KAF5197192.1"/>
    </source>
</evidence>
<dbReference type="AlphaFoldDB" id="A0A7J6WM52"/>
<dbReference type="PROSITE" id="PS50850">
    <property type="entry name" value="MFS"/>
    <property type="match status" value="1"/>
</dbReference>
<evidence type="ECO:0000259" key="8">
    <source>
        <dbReference type="PROSITE" id="PS50850"/>
    </source>
</evidence>
<feature type="transmembrane region" description="Helical" evidence="7">
    <location>
        <begin position="484"/>
        <end position="509"/>
    </location>
</feature>
<dbReference type="InterPro" id="IPR005829">
    <property type="entry name" value="Sugar_transporter_CS"/>
</dbReference>
<comment type="caution">
    <text evidence="9">The sequence shown here is derived from an EMBL/GenBank/DDBJ whole genome shotgun (WGS) entry which is preliminary data.</text>
</comment>
<evidence type="ECO:0000256" key="6">
    <source>
        <dbReference type="ARBA" id="ARBA00023136"/>
    </source>
</evidence>
<feature type="transmembrane region" description="Helical" evidence="7">
    <location>
        <begin position="39"/>
        <end position="55"/>
    </location>
</feature>
<feature type="domain" description="Major facilitator superfamily (MFS) profile" evidence="8">
    <location>
        <begin position="42"/>
        <end position="544"/>
    </location>
</feature>
<dbReference type="EMBL" id="JABWDY010014994">
    <property type="protein sequence ID" value="KAF5197192.1"/>
    <property type="molecule type" value="Genomic_DNA"/>
</dbReference>
<gene>
    <name evidence="9" type="ORF">FRX31_013217</name>
</gene>
<dbReference type="InterPro" id="IPR050814">
    <property type="entry name" value="Myo-inositol_Transporter"/>
</dbReference>
<keyword evidence="3" id="KW-0813">Transport</keyword>
<evidence type="ECO:0000256" key="1">
    <source>
        <dbReference type="ARBA" id="ARBA00004141"/>
    </source>
</evidence>
<accession>A0A7J6WM52</accession>
<dbReference type="Pfam" id="PF00083">
    <property type="entry name" value="Sugar_tr"/>
    <property type="match status" value="2"/>
</dbReference>